<evidence type="ECO:0000313" key="2">
    <source>
        <dbReference type="EMBL" id="ABO93979.1"/>
    </source>
</evidence>
<feature type="transmembrane region" description="Helical" evidence="1">
    <location>
        <begin position="28"/>
        <end position="49"/>
    </location>
</feature>
<dbReference type="Gramene" id="ABO93979">
    <property type="protein sequence ID" value="ABO93979"/>
    <property type="gene ID" value="OSTLU_29259"/>
</dbReference>
<evidence type="ECO:0000313" key="3">
    <source>
        <dbReference type="Proteomes" id="UP000001568"/>
    </source>
</evidence>
<evidence type="ECO:0000256" key="1">
    <source>
        <dbReference type="SAM" id="Phobius"/>
    </source>
</evidence>
<organism evidence="2 3">
    <name type="scientific">Ostreococcus lucimarinus (strain CCE9901)</name>
    <dbReference type="NCBI Taxonomy" id="436017"/>
    <lineage>
        <taxon>Eukaryota</taxon>
        <taxon>Viridiplantae</taxon>
        <taxon>Chlorophyta</taxon>
        <taxon>Mamiellophyceae</taxon>
        <taxon>Mamiellales</taxon>
        <taxon>Bathycoccaceae</taxon>
        <taxon>Ostreococcus</taxon>
    </lineage>
</organism>
<dbReference type="KEGG" id="olu:OSTLU_29259"/>
<dbReference type="AlphaFoldDB" id="A4RS64"/>
<keyword evidence="1" id="KW-1133">Transmembrane helix</keyword>
<sequence>MPCGTNANDLTRDKFSSVRKNQETATRFGVFLSTIVVPILLLLYSALWFTQFYVGLGPDSPPLNKVITTEQLQYGQKIFPLALTCNHRDGCYFRLTGADACASGTVAGGAGPNNGFCSDPTLLPVASGGASTPASCGVGSQCNTAAAANACGTANGPCCRKATCDTELSSAQGVCAFSPPGADPTDALTVAWAYKSGCSGACNFGVTLVTDYIDSNGDVAQKEVKVHRGIALMNLIEHDDPKMSWSKSHPNYAANKKKTTMYEWSITMVDVEGTVDAVSNLCMNQMRADNLVTSGGTVYARRVKLVPAATYTKMSTAYPSPGLAYLSAIGGISSTIMAVLAYVHAFHLKFLNRAASSAPQAAP</sequence>
<feature type="transmembrane region" description="Helical" evidence="1">
    <location>
        <begin position="323"/>
        <end position="343"/>
    </location>
</feature>
<dbReference type="RefSeq" id="XP_001415687.1">
    <property type="nucleotide sequence ID" value="XM_001415650.1"/>
</dbReference>
<proteinExistence type="predicted"/>
<dbReference type="OrthoDB" id="10499123at2759"/>
<dbReference type="GeneID" id="4999713"/>
<dbReference type="EMBL" id="CP000581">
    <property type="protein sequence ID" value="ABO93979.1"/>
    <property type="molecule type" value="Genomic_DNA"/>
</dbReference>
<gene>
    <name evidence="2" type="ORF">OSTLU_29259</name>
</gene>
<dbReference type="HOGENOM" id="CLU_676787_0_0_1"/>
<protein>
    <submittedName>
        <fullName evidence="2">Uncharacterized protein</fullName>
    </submittedName>
</protein>
<dbReference type="OMA" id="LADEYPW"/>
<dbReference type="Proteomes" id="UP000001568">
    <property type="component" value="Chromosome 1"/>
</dbReference>
<keyword evidence="3" id="KW-1185">Reference proteome</keyword>
<keyword evidence="1" id="KW-0812">Transmembrane</keyword>
<reference evidence="2 3" key="1">
    <citation type="journal article" date="2007" name="Proc. Natl. Acad. Sci. U.S.A.">
        <title>The tiny eukaryote Ostreococcus provides genomic insights into the paradox of plankton speciation.</title>
        <authorList>
            <person name="Palenik B."/>
            <person name="Grimwood J."/>
            <person name="Aerts A."/>
            <person name="Rouze P."/>
            <person name="Salamov A."/>
            <person name="Putnam N."/>
            <person name="Dupont C."/>
            <person name="Jorgensen R."/>
            <person name="Derelle E."/>
            <person name="Rombauts S."/>
            <person name="Zhou K."/>
            <person name="Otillar R."/>
            <person name="Merchant S.S."/>
            <person name="Podell S."/>
            <person name="Gaasterland T."/>
            <person name="Napoli C."/>
            <person name="Gendler K."/>
            <person name="Manuell A."/>
            <person name="Tai V."/>
            <person name="Vallon O."/>
            <person name="Piganeau G."/>
            <person name="Jancek S."/>
            <person name="Heijde M."/>
            <person name="Jabbari K."/>
            <person name="Bowler C."/>
            <person name="Lohr M."/>
            <person name="Robbens S."/>
            <person name="Werner G."/>
            <person name="Dubchak I."/>
            <person name="Pazour G.J."/>
            <person name="Ren Q."/>
            <person name="Paulsen I."/>
            <person name="Delwiche C."/>
            <person name="Schmutz J."/>
            <person name="Rokhsar D."/>
            <person name="Van de Peer Y."/>
            <person name="Moreau H."/>
            <person name="Grigoriev I.V."/>
        </authorList>
    </citation>
    <scope>NUCLEOTIDE SEQUENCE [LARGE SCALE GENOMIC DNA]</scope>
    <source>
        <strain evidence="2 3">CCE9901</strain>
    </source>
</reference>
<name>A4RS64_OSTLU</name>
<accession>A4RS64</accession>
<keyword evidence="1" id="KW-0472">Membrane</keyword>